<accession>A0A6N9YLX7</accession>
<feature type="transmembrane region" description="Helical" evidence="1">
    <location>
        <begin position="12"/>
        <end position="33"/>
    </location>
</feature>
<keyword evidence="1" id="KW-0472">Membrane</keyword>
<keyword evidence="1" id="KW-0812">Transmembrane</keyword>
<name>A0A6N9YLX7_9ACTN</name>
<dbReference type="Proteomes" id="UP000469185">
    <property type="component" value="Unassembled WGS sequence"/>
</dbReference>
<evidence type="ECO:0000313" key="3">
    <source>
        <dbReference type="Proteomes" id="UP000469185"/>
    </source>
</evidence>
<proteinExistence type="predicted"/>
<sequence>MSRRHERGSAIVEFHFLGLLLLVPMVYVLLTVLDVQRSAYGVTQAAREAGRMYVATGDESAARAAAGVALMDQGVDPGSVAITLSCSAYPCYQAGAEITITVSGNVDLPLVPDVLVGTANARIPVHATHVAVVDHYRELG</sequence>
<reference evidence="2 3" key="1">
    <citation type="submission" date="2020-02" db="EMBL/GenBank/DDBJ databases">
        <authorList>
            <person name="Li X.-J."/>
            <person name="Feng X.-M."/>
        </authorList>
    </citation>
    <scope>NUCLEOTIDE SEQUENCE [LARGE SCALE GENOMIC DNA]</scope>
    <source>
        <strain evidence="2 3">CGMCC 4.7225</strain>
    </source>
</reference>
<evidence type="ECO:0000256" key="1">
    <source>
        <dbReference type="SAM" id="Phobius"/>
    </source>
</evidence>
<keyword evidence="1" id="KW-1133">Transmembrane helix</keyword>
<dbReference type="AlphaFoldDB" id="A0A6N9YLX7"/>
<dbReference type="RefSeq" id="WP_163818866.1">
    <property type="nucleotide sequence ID" value="NZ_JAAGOB010000006.1"/>
</dbReference>
<keyword evidence="3" id="KW-1185">Reference proteome</keyword>
<comment type="caution">
    <text evidence="2">The sequence shown here is derived from an EMBL/GenBank/DDBJ whole genome shotgun (WGS) entry which is preliminary data.</text>
</comment>
<protein>
    <submittedName>
        <fullName evidence="2">Pilus assembly protein</fullName>
    </submittedName>
</protein>
<dbReference type="EMBL" id="JAAGOB010000006">
    <property type="protein sequence ID" value="NED96071.1"/>
    <property type="molecule type" value="Genomic_DNA"/>
</dbReference>
<organism evidence="2 3">
    <name type="scientific">Phytoactinopolyspora alkaliphila</name>
    <dbReference type="NCBI Taxonomy" id="1783498"/>
    <lineage>
        <taxon>Bacteria</taxon>
        <taxon>Bacillati</taxon>
        <taxon>Actinomycetota</taxon>
        <taxon>Actinomycetes</taxon>
        <taxon>Jiangellales</taxon>
        <taxon>Jiangellaceae</taxon>
        <taxon>Phytoactinopolyspora</taxon>
    </lineage>
</organism>
<evidence type="ECO:0000313" key="2">
    <source>
        <dbReference type="EMBL" id="NED96071.1"/>
    </source>
</evidence>
<gene>
    <name evidence="2" type="ORF">G1H11_12205</name>
</gene>